<dbReference type="Proteomes" id="UP000053424">
    <property type="component" value="Unassembled WGS sequence"/>
</dbReference>
<feature type="compositionally biased region" description="Acidic residues" evidence="1">
    <location>
        <begin position="183"/>
        <end position="222"/>
    </location>
</feature>
<accession>A0A0C3CIL3</accession>
<feature type="compositionally biased region" description="Polar residues" evidence="1">
    <location>
        <begin position="79"/>
        <end position="93"/>
    </location>
</feature>
<dbReference type="HOGENOM" id="CLU_317835_0_0_1"/>
<evidence type="ECO:0000313" key="2">
    <source>
        <dbReference type="EMBL" id="KIM43456.1"/>
    </source>
</evidence>
<proteinExistence type="predicted"/>
<organism evidence="2 3">
    <name type="scientific">Hebeloma cylindrosporum</name>
    <dbReference type="NCBI Taxonomy" id="76867"/>
    <lineage>
        <taxon>Eukaryota</taxon>
        <taxon>Fungi</taxon>
        <taxon>Dikarya</taxon>
        <taxon>Basidiomycota</taxon>
        <taxon>Agaricomycotina</taxon>
        <taxon>Agaricomycetes</taxon>
        <taxon>Agaricomycetidae</taxon>
        <taxon>Agaricales</taxon>
        <taxon>Agaricineae</taxon>
        <taxon>Hymenogastraceae</taxon>
        <taxon>Hebeloma</taxon>
    </lineage>
</organism>
<keyword evidence="3" id="KW-1185">Reference proteome</keyword>
<dbReference type="AlphaFoldDB" id="A0A0C3CIL3"/>
<reference evidence="2 3" key="1">
    <citation type="submission" date="2014-04" db="EMBL/GenBank/DDBJ databases">
        <authorList>
            <consortium name="DOE Joint Genome Institute"/>
            <person name="Kuo A."/>
            <person name="Gay G."/>
            <person name="Dore J."/>
            <person name="Kohler A."/>
            <person name="Nagy L.G."/>
            <person name="Floudas D."/>
            <person name="Copeland A."/>
            <person name="Barry K.W."/>
            <person name="Cichocki N."/>
            <person name="Veneault-Fourrey C."/>
            <person name="LaButti K."/>
            <person name="Lindquist E.A."/>
            <person name="Lipzen A."/>
            <person name="Lundell T."/>
            <person name="Morin E."/>
            <person name="Murat C."/>
            <person name="Sun H."/>
            <person name="Tunlid A."/>
            <person name="Henrissat B."/>
            <person name="Grigoriev I.V."/>
            <person name="Hibbett D.S."/>
            <person name="Martin F."/>
            <person name="Nordberg H.P."/>
            <person name="Cantor M.N."/>
            <person name="Hua S.X."/>
        </authorList>
    </citation>
    <scope>NUCLEOTIDE SEQUENCE [LARGE SCALE GENOMIC DNA]</scope>
    <source>
        <strain evidence="3">h7</strain>
    </source>
</reference>
<feature type="region of interest" description="Disordered" evidence="1">
    <location>
        <begin position="830"/>
        <end position="916"/>
    </location>
</feature>
<feature type="compositionally biased region" description="Low complexity" evidence="1">
    <location>
        <begin position="94"/>
        <end position="120"/>
    </location>
</feature>
<reference evidence="3" key="2">
    <citation type="submission" date="2015-01" db="EMBL/GenBank/DDBJ databases">
        <title>Evolutionary Origins and Diversification of the Mycorrhizal Mutualists.</title>
        <authorList>
            <consortium name="DOE Joint Genome Institute"/>
            <consortium name="Mycorrhizal Genomics Consortium"/>
            <person name="Kohler A."/>
            <person name="Kuo A."/>
            <person name="Nagy L.G."/>
            <person name="Floudas D."/>
            <person name="Copeland A."/>
            <person name="Barry K.W."/>
            <person name="Cichocki N."/>
            <person name="Veneault-Fourrey C."/>
            <person name="LaButti K."/>
            <person name="Lindquist E.A."/>
            <person name="Lipzen A."/>
            <person name="Lundell T."/>
            <person name="Morin E."/>
            <person name="Murat C."/>
            <person name="Riley R."/>
            <person name="Ohm R."/>
            <person name="Sun H."/>
            <person name="Tunlid A."/>
            <person name="Henrissat B."/>
            <person name="Grigoriev I.V."/>
            <person name="Hibbett D.S."/>
            <person name="Martin F."/>
        </authorList>
    </citation>
    <scope>NUCLEOTIDE SEQUENCE [LARGE SCALE GENOMIC DNA]</scope>
    <source>
        <strain evidence="3">h7</strain>
    </source>
</reference>
<feature type="compositionally biased region" description="Low complexity" evidence="1">
    <location>
        <begin position="699"/>
        <end position="716"/>
    </location>
</feature>
<feature type="region of interest" description="Disordered" evidence="1">
    <location>
        <begin position="173"/>
        <end position="363"/>
    </location>
</feature>
<dbReference type="EMBL" id="KN831775">
    <property type="protein sequence ID" value="KIM43456.1"/>
    <property type="molecule type" value="Genomic_DNA"/>
</dbReference>
<feature type="compositionally biased region" description="Low complexity" evidence="1">
    <location>
        <begin position="784"/>
        <end position="801"/>
    </location>
</feature>
<feature type="compositionally biased region" description="Low complexity" evidence="1">
    <location>
        <begin position="299"/>
        <end position="317"/>
    </location>
</feature>
<feature type="compositionally biased region" description="Low complexity" evidence="1">
    <location>
        <begin position="666"/>
        <end position="677"/>
    </location>
</feature>
<evidence type="ECO:0000313" key="3">
    <source>
        <dbReference type="Proteomes" id="UP000053424"/>
    </source>
</evidence>
<name>A0A0C3CIL3_HEBCY</name>
<feature type="compositionally biased region" description="Polar residues" evidence="1">
    <location>
        <begin position="895"/>
        <end position="916"/>
    </location>
</feature>
<feature type="compositionally biased region" description="Low complexity" evidence="1">
    <location>
        <begin position="858"/>
        <end position="874"/>
    </location>
</feature>
<feature type="compositionally biased region" description="Pro residues" evidence="1">
    <location>
        <begin position="471"/>
        <end position="481"/>
    </location>
</feature>
<gene>
    <name evidence="2" type="ORF">M413DRAFT_381438</name>
</gene>
<feature type="compositionally biased region" description="Low complexity" evidence="1">
    <location>
        <begin position="603"/>
        <end position="612"/>
    </location>
</feature>
<protein>
    <submittedName>
        <fullName evidence="2">Uncharacterized protein</fullName>
    </submittedName>
</protein>
<feature type="region of interest" description="Disordered" evidence="1">
    <location>
        <begin position="466"/>
        <end position="716"/>
    </location>
</feature>
<evidence type="ECO:0000256" key="1">
    <source>
        <dbReference type="SAM" id="MobiDB-lite"/>
    </source>
</evidence>
<feature type="compositionally biased region" description="Basic and acidic residues" evidence="1">
    <location>
        <begin position="332"/>
        <end position="343"/>
    </location>
</feature>
<feature type="region of interest" description="Disordered" evidence="1">
    <location>
        <begin position="784"/>
        <end position="809"/>
    </location>
</feature>
<feature type="compositionally biased region" description="Polar residues" evidence="1">
    <location>
        <begin position="261"/>
        <end position="270"/>
    </location>
</feature>
<sequence length="916" mass="99479">MFSSIPTCAFVCNAVGPHQQYHPSWGMAQLASMAATVRSNSRLRERRSLSPPPLRIYESLSSAAEPEPAPPPPPVSWYGNVTGSNNHATTSDYSSNSNTNNSNNSNNNNNNNSSGSSMTMTTPLTATAAEANNNNTSRASGSPSLFGAWEPLGSSPEMLEAGFGNWSLQRIEQSGVSGSREAQEDEEDGEEDEEEVEEGEEMDEVEEAEEREEDEEMEDEDERQQRLRVDILSTASRLPRPEEFSATFSSSLSGAVGGGNQSQNQESNTNRLDHPYFPLPHPYYNTPEHSYPFLDTSLRRTTTTRSNSSRSYQSQRSMRPGSSNSLVTENAAEVRRRDDRAQAEELASGRSRGPPPARSPWPHLQGILTAEGENQLRESPWGLELLERIGATEEYRRSTSPPPDRPQPQRDVVPDDAVMILDEPEAERLQPTYWPTEPVPIIPRSPRPTTPILDFWSRPNYLSRYDGVTPTDPPPSLPPPDFGRSFDSEPQIPPSSNSDSHTPVPEGPHFAQFLRRLQVRRSGGPSTRPAPPSQLSPLSSPLLGVSNDRNNDRDGIDTPSAPLMPYRTWREEGHDAENEESIAHNTLAGLQRDLLSYTPLSHPSRPQVEPSPSSRPPVPASPLSSNEHFHPAWTSGSGNGAAGPGRTQRETTSSRHSLPQPPPAPSSSSFSLSSFAPGPFRNTVQQLVDARERDRLRGTAPSTSNSTSTYPSPAPASFATRLVDHRGRLAGVPSRGVPPPRMMYGQPPPLPPTIPPLYFGVGDDDDDDTGGRGAGGDADMDVVDTGFSPTSAAPTSRPSAAGNTAENMNTTRARRLSSYARGLGSAIPVSAISPEDSSNNIRERMSGRESFYGQRNVSHGSSSLSSYPTGTSSSEMHRYINAQARMAESRLRDSQPGSSETWSSSARPSTGTSATL</sequence>
<feature type="region of interest" description="Disordered" evidence="1">
    <location>
        <begin position="61"/>
        <end position="120"/>
    </location>
</feature>